<dbReference type="Gene3D" id="2.40.50.140">
    <property type="entry name" value="Nucleic acid-binding proteins"/>
    <property type="match status" value="1"/>
</dbReference>
<dbReference type="InterPro" id="IPR000266">
    <property type="entry name" value="Ribosomal_uS17"/>
</dbReference>
<keyword evidence="3" id="KW-0687">Ribonucleoprotein</keyword>
<evidence type="ECO:0000256" key="2">
    <source>
        <dbReference type="ARBA" id="ARBA00022980"/>
    </source>
</evidence>
<dbReference type="Pfam" id="PF00366">
    <property type="entry name" value="Ribosomal_S17"/>
    <property type="match status" value="1"/>
</dbReference>
<dbReference type="GO" id="GO:1990904">
    <property type="term" value="C:ribonucleoprotein complex"/>
    <property type="evidence" value="ECO:0007669"/>
    <property type="project" value="UniProtKB-KW"/>
</dbReference>
<feature type="region of interest" description="Disordered" evidence="4">
    <location>
        <begin position="25"/>
        <end position="52"/>
    </location>
</feature>
<keyword evidence="2" id="KW-0689">Ribosomal protein</keyword>
<feature type="compositionally biased region" description="Basic residues" evidence="4">
    <location>
        <begin position="296"/>
        <end position="308"/>
    </location>
</feature>
<organism evidence="5 6">
    <name type="scientific">Cladophialophora chaetospira</name>
    <dbReference type="NCBI Taxonomy" id="386627"/>
    <lineage>
        <taxon>Eukaryota</taxon>
        <taxon>Fungi</taxon>
        <taxon>Dikarya</taxon>
        <taxon>Ascomycota</taxon>
        <taxon>Pezizomycotina</taxon>
        <taxon>Eurotiomycetes</taxon>
        <taxon>Chaetothyriomycetidae</taxon>
        <taxon>Chaetothyriales</taxon>
        <taxon>Herpotrichiellaceae</taxon>
        <taxon>Cladophialophora</taxon>
    </lineage>
</organism>
<gene>
    <name evidence="5" type="ORF">H2200_004764</name>
</gene>
<protein>
    <submittedName>
        <fullName evidence="5">Uncharacterized protein</fullName>
    </submittedName>
</protein>
<evidence type="ECO:0000256" key="1">
    <source>
        <dbReference type="ARBA" id="ARBA00010254"/>
    </source>
</evidence>
<reference evidence="5" key="1">
    <citation type="submission" date="2022-10" db="EMBL/GenBank/DDBJ databases">
        <title>Culturing micro-colonial fungi from biological soil crusts in the Mojave desert and describing Neophaeococcomyces mojavensis, and introducing the new genera and species Taxawa tesnikishii.</title>
        <authorList>
            <person name="Kurbessoian T."/>
            <person name="Stajich J.E."/>
        </authorList>
    </citation>
    <scope>NUCLEOTIDE SEQUENCE</scope>
    <source>
        <strain evidence="5">TK_41</strain>
    </source>
</reference>
<dbReference type="GO" id="GO:0005840">
    <property type="term" value="C:ribosome"/>
    <property type="evidence" value="ECO:0007669"/>
    <property type="project" value="UniProtKB-KW"/>
</dbReference>
<evidence type="ECO:0000313" key="5">
    <source>
        <dbReference type="EMBL" id="KAJ9611580.1"/>
    </source>
</evidence>
<feature type="compositionally biased region" description="Low complexity" evidence="4">
    <location>
        <begin position="309"/>
        <end position="326"/>
    </location>
</feature>
<feature type="compositionally biased region" description="Polar residues" evidence="4">
    <location>
        <begin position="93"/>
        <end position="105"/>
    </location>
</feature>
<dbReference type="GO" id="GO:0006412">
    <property type="term" value="P:translation"/>
    <property type="evidence" value="ECO:0007669"/>
    <property type="project" value="InterPro"/>
</dbReference>
<comment type="similarity">
    <text evidence="1">Belongs to the universal ribosomal protein uS17 family.</text>
</comment>
<evidence type="ECO:0000256" key="4">
    <source>
        <dbReference type="SAM" id="MobiDB-lite"/>
    </source>
</evidence>
<evidence type="ECO:0000313" key="6">
    <source>
        <dbReference type="Proteomes" id="UP001172673"/>
    </source>
</evidence>
<keyword evidence="6" id="KW-1185">Reference proteome</keyword>
<accession>A0AA38XDV7</accession>
<feature type="compositionally biased region" description="Low complexity" evidence="4">
    <location>
        <begin position="27"/>
        <end position="41"/>
    </location>
</feature>
<dbReference type="GO" id="GO:0003735">
    <property type="term" value="F:structural constituent of ribosome"/>
    <property type="evidence" value="ECO:0007669"/>
    <property type="project" value="InterPro"/>
</dbReference>
<proteinExistence type="inferred from homology"/>
<feature type="compositionally biased region" description="Pro residues" evidence="4">
    <location>
        <begin position="125"/>
        <end position="135"/>
    </location>
</feature>
<sequence>MNSPATIFIRACRASPEASQKLLRGQASAKAVPPSSAASTSRTLSIPFRRRAPPSQRAFSSRCLLKQAQPINDIPPAASEGLDATILGKTSDDGSNLPASTISRVSTDSSPWWSASSSTPNTSTTPPPSSEPPPTTSSYDAALLPPSLPQSDLTFLTTTPSQTATVTRINTMNRTVRATHNIQLFHAAYQKHYTRPTHALVHDPHNLLLLGDVIRYGEFPPSLRQKRDEKGKIVVKRGRPRDRNGVVKELGVRNLVREILSPFGVPLEQRSPRVVGGEKGRWKGTGGEVKKIAVRQKGRKVGVKKARKTAGAGATGKGVVKGAASS</sequence>
<dbReference type="SUPFAM" id="SSF50249">
    <property type="entry name" value="Nucleic acid-binding proteins"/>
    <property type="match status" value="1"/>
</dbReference>
<evidence type="ECO:0000256" key="3">
    <source>
        <dbReference type="ARBA" id="ARBA00023274"/>
    </source>
</evidence>
<comment type="caution">
    <text evidence="5">The sequence shown here is derived from an EMBL/GenBank/DDBJ whole genome shotgun (WGS) entry which is preliminary data.</text>
</comment>
<feature type="region of interest" description="Disordered" evidence="4">
    <location>
        <begin position="89"/>
        <end position="144"/>
    </location>
</feature>
<feature type="region of interest" description="Disordered" evidence="4">
    <location>
        <begin position="296"/>
        <end position="326"/>
    </location>
</feature>
<dbReference type="Proteomes" id="UP001172673">
    <property type="component" value="Unassembled WGS sequence"/>
</dbReference>
<name>A0AA38XDV7_9EURO</name>
<dbReference type="AlphaFoldDB" id="A0AA38XDV7"/>
<feature type="compositionally biased region" description="Low complexity" evidence="4">
    <location>
        <begin position="106"/>
        <end position="124"/>
    </location>
</feature>
<dbReference type="EMBL" id="JAPDRK010000006">
    <property type="protein sequence ID" value="KAJ9611580.1"/>
    <property type="molecule type" value="Genomic_DNA"/>
</dbReference>
<dbReference type="InterPro" id="IPR012340">
    <property type="entry name" value="NA-bd_OB-fold"/>
</dbReference>